<name>A0ABM1TDH2_LIMPO</name>
<dbReference type="SMART" id="SM00243">
    <property type="entry name" value="GAS2"/>
    <property type="match status" value="1"/>
</dbReference>
<sequence>MVKKKAMANTKAKALNGHDVTEAEFQVVHIEPRPFRPFKSSEEYLYAMKEDLADWLNTLYNVNITAETFMESLETGVLLCVHANHVVRTAREWRRSGRNDLNTIIPDQDVVYRSDVQPSTFQARDNVSNFITWCTNLPIMECLRFETDDLVMRKNEKSFILCLLEVARRGAKFGMLAPLLVQMEEEIDAEIAKADFDSDGHEADDDSDATSASGVGEPSQNQIITNNLRSLHERVVELLNRCTCPTQFPMIRVSEGKYRIGDTKILIFVRVSICSKYSL</sequence>
<proteinExistence type="inferred from homology"/>
<keyword evidence="8" id="KW-1185">Reference proteome</keyword>
<dbReference type="GeneID" id="106469644"/>
<feature type="domain" description="GAR" evidence="7">
    <location>
        <begin position="226"/>
        <end position="279"/>
    </location>
</feature>
<dbReference type="SMART" id="SM00033">
    <property type="entry name" value="CH"/>
    <property type="match status" value="1"/>
</dbReference>
<evidence type="ECO:0000256" key="5">
    <source>
        <dbReference type="SAM" id="MobiDB-lite"/>
    </source>
</evidence>
<evidence type="ECO:0000256" key="1">
    <source>
        <dbReference type="ARBA" id="ARBA00004245"/>
    </source>
</evidence>
<dbReference type="InterPro" id="IPR001715">
    <property type="entry name" value="CH_dom"/>
</dbReference>
<dbReference type="InterPro" id="IPR036872">
    <property type="entry name" value="CH_dom_sf"/>
</dbReference>
<reference evidence="9" key="1">
    <citation type="submission" date="2025-08" db="UniProtKB">
        <authorList>
            <consortium name="RefSeq"/>
        </authorList>
    </citation>
    <scope>IDENTIFICATION</scope>
    <source>
        <tissue evidence="9">Muscle</tissue>
    </source>
</reference>
<accession>A0ABM1TDH2</accession>
<dbReference type="Gene3D" id="3.30.920.20">
    <property type="entry name" value="Gas2-like domain"/>
    <property type="match status" value="1"/>
</dbReference>
<organism evidence="8 9">
    <name type="scientific">Limulus polyphemus</name>
    <name type="common">Atlantic horseshoe crab</name>
    <dbReference type="NCBI Taxonomy" id="6850"/>
    <lineage>
        <taxon>Eukaryota</taxon>
        <taxon>Metazoa</taxon>
        <taxon>Ecdysozoa</taxon>
        <taxon>Arthropoda</taxon>
        <taxon>Chelicerata</taxon>
        <taxon>Merostomata</taxon>
        <taxon>Xiphosura</taxon>
        <taxon>Limulidae</taxon>
        <taxon>Limulus</taxon>
    </lineage>
</organism>
<dbReference type="RefSeq" id="XP_022253928.1">
    <property type="nucleotide sequence ID" value="XM_022398220.1"/>
</dbReference>
<dbReference type="PANTHER" id="PTHR46756">
    <property type="entry name" value="TRANSGELIN"/>
    <property type="match status" value="1"/>
</dbReference>
<dbReference type="Pfam" id="PF02187">
    <property type="entry name" value="GAS2"/>
    <property type="match status" value="1"/>
</dbReference>
<protein>
    <submittedName>
        <fullName evidence="9">GAS2-like protein pickled eggs</fullName>
    </submittedName>
</protein>
<dbReference type="PROSITE" id="PS50021">
    <property type="entry name" value="CH"/>
    <property type="match status" value="1"/>
</dbReference>
<gene>
    <name evidence="9" type="primary">LOC106469644</name>
</gene>
<evidence type="ECO:0000256" key="4">
    <source>
        <dbReference type="ARBA" id="ARBA00038441"/>
    </source>
</evidence>
<keyword evidence="3" id="KW-0206">Cytoskeleton</keyword>
<dbReference type="InterPro" id="IPR003108">
    <property type="entry name" value="GAR_dom"/>
</dbReference>
<evidence type="ECO:0000313" key="8">
    <source>
        <dbReference type="Proteomes" id="UP000694941"/>
    </source>
</evidence>
<comment type="subcellular location">
    <subcellularLocation>
        <location evidence="1">Cytoplasm</location>
        <location evidence="1">Cytoskeleton</location>
    </subcellularLocation>
</comment>
<evidence type="ECO:0000313" key="9">
    <source>
        <dbReference type="RefSeq" id="XP_022253928.1"/>
    </source>
</evidence>
<dbReference type="InterPro" id="IPR036534">
    <property type="entry name" value="GAR_dom_sf"/>
</dbReference>
<feature type="domain" description="Calponin-homology (CH)" evidence="6">
    <location>
        <begin position="46"/>
        <end position="171"/>
    </location>
</feature>
<dbReference type="SUPFAM" id="SSF143575">
    <property type="entry name" value="GAS2 domain-like"/>
    <property type="match status" value="1"/>
</dbReference>
<comment type="similarity">
    <text evidence="4">Belongs to the GAS2 family.</text>
</comment>
<dbReference type="PANTHER" id="PTHR46756:SF18">
    <property type="entry name" value="GAS2-LIKE PROTEIN PICKLED EGGS"/>
    <property type="match status" value="1"/>
</dbReference>
<dbReference type="Pfam" id="PF00307">
    <property type="entry name" value="CH"/>
    <property type="match status" value="1"/>
</dbReference>
<keyword evidence="2" id="KW-0963">Cytoplasm</keyword>
<dbReference type="Gene3D" id="1.10.418.10">
    <property type="entry name" value="Calponin-like domain"/>
    <property type="match status" value="1"/>
</dbReference>
<evidence type="ECO:0000256" key="2">
    <source>
        <dbReference type="ARBA" id="ARBA00022490"/>
    </source>
</evidence>
<dbReference type="CDD" id="cd21268">
    <property type="entry name" value="CH_GAS2L1_2"/>
    <property type="match status" value="1"/>
</dbReference>
<evidence type="ECO:0000259" key="7">
    <source>
        <dbReference type="PROSITE" id="PS51460"/>
    </source>
</evidence>
<dbReference type="SUPFAM" id="SSF47576">
    <property type="entry name" value="Calponin-homology domain, CH-domain"/>
    <property type="match status" value="1"/>
</dbReference>
<evidence type="ECO:0000256" key="3">
    <source>
        <dbReference type="ARBA" id="ARBA00023212"/>
    </source>
</evidence>
<dbReference type="PROSITE" id="PS51460">
    <property type="entry name" value="GAR"/>
    <property type="match status" value="1"/>
</dbReference>
<evidence type="ECO:0000259" key="6">
    <source>
        <dbReference type="PROSITE" id="PS50021"/>
    </source>
</evidence>
<feature type="region of interest" description="Disordered" evidence="5">
    <location>
        <begin position="198"/>
        <end position="220"/>
    </location>
</feature>
<dbReference type="Proteomes" id="UP000694941">
    <property type="component" value="Unplaced"/>
</dbReference>